<proteinExistence type="predicted"/>
<gene>
    <name evidence="1" type="ORF">C5S46_05670</name>
</gene>
<dbReference type="Proteomes" id="UP000315423">
    <property type="component" value="Unassembled WGS sequence"/>
</dbReference>
<organism evidence="1 2">
    <name type="scientific">Candidatus Methanomarinus sp</name>
    <dbReference type="NCBI Taxonomy" id="3386244"/>
    <lineage>
        <taxon>Archaea</taxon>
        <taxon>Methanobacteriati</taxon>
        <taxon>Methanobacteriota</taxon>
        <taxon>Stenosarchaea group</taxon>
        <taxon>Methanomicrobia</taxon>
        <taxon>Methanosarcinales</taxon>
        <taxon>ANME-2 cluster</taxon>
        <taxon>Candidatus Methanocomedenaceae</taxon>
        <taxon>Candidatus Methanomarinus</taxon>
    </lineage>
</organism>
<name>A0AC61SA80_9EURY</name>
<comment type="caution">
    <text evidence="1">The sequence shown here is derived from an EMBL/GenBank/DDBJ whole genome shotgun (WGS) entry which is preliminary data.</text>
</comment>
<dbReference type="EMBL" id="QYBA01000190">
    <property type="protein sequence ID" value="TKY91470.1"/>
    <property type="molecule type" value="Genomic_DNA"/>
</dbReference>
<accession>A0AC61SA80</accession>
<protein>
    <submittedName>
        <fullName evidence="1">HesA/MoeB/ThiF family protein</fullName>
    </submittedName>
</protein>
<evidence type="ECO:0000313" key="2">
    <source>
        <dbReference type="Proteomes" id="UP000315423"/>
    </source>
</evidence>
<sequence>MNSGLDEIQTHRYSRHIMLPEVGEKGQKKLLSSKVLCVGSGGLGSPVIQYLAAAGIGTIGIIDDDKVELSNLQRQVIHGGNIGKPKALSAAAYVEKLNPDVKVLPMEMRLDDGNVRDIIPNYDMVVDCSDNFETRFMVNDACILTDTPLSHGSIFKYEGQVITILPWDGPCYRCIFEQPPPNGMGLTASRIGVLGVLPGVIGAIQATEVVKYLLGIGELLVGRMLYYDSLYMTFDEINIQKNPKCSVCGEES</sequence>
<evidence type="ECO:0000313" key="1">
    <source>
        <dbReference type="EMBL" id="TKY91470.1"/>
    </source>
</evidence>
<reference evidence="1" key="1">
    <citation type="submission" date="2018-09" db="EMBL/GenBank/DDBJ databases">
        <title>A genomic encyclopedia of anaerobic methanotrophic archaea.</title>
        <authorList>
            <person name="Skennerton C.T."/>
            <person name="Chadwick G.L."/>
            <person name="Laso-Perez R."/>
            <person name="Leu A.O."/>
            <person name="Speth D.R."/>
            <person name="Yu H."/>
            <person name="Morgan-Lang C."/>
            <person name="Hatzenpichler R."/>
            <person name="Goudeau D."/>
            <person name="Malmstrom R."/>
            <person name="Woyke T."/>
            <person name="Hallam S."/>
            <person name="Tyson G.W."/>
            <person name="Wegener G."/>
            <person name="Boetius A."/>
            <person name="Orphan V.J."/>
        </authorList>
    </citation>
    <scope>NUCLEOTIDE SEQUENCE</scope>
    <source>
        <strain evidence="1">CONS3730D10UFb2</strain>
    </source>
</reference>